<feature type="compositionally biased region" description="Polar residues" evidence="1">
    <location>
        <begin position="221"/>
        <end position="241"/>
    </location>
</feature>
<sequence>MSSFSDIESVISLGNNKRLDADSMMGNPKSAPIHPEFAFTDGNIEIQTADQTFWVHEYHLNKFSVFATLVKMAKRPETVSEPNRRTVLICEQKIKGMDVYNALKVVYASHIEGIPNFDSNTMISALRIASVFDYPGLRKLAISKLEKMKLPLIQRIQLSDEFLLTTWETPAFTELCSRAEPVSPAEAEVLGMARFVEIARIREIERTRWAVDFATGVNADMQKSGNSNSQDNPEYSSNRSSLPPCKCSVKPGKPDLNPLAPPKVDCCEIHKVAPKVLKEGQQLLKQRNELHKQLENIRSTVKSRLEREVSSLNLDVPDLKTELARASWIRREGTIVS</sequence>
<reference evidence="2" key="1">
    <citation type="submission" date="2021-01" db="EMBL/GenBank/DDBJ databases">
        <authorList>
            <person name="Kaushik A."/>
        </authorList>
    </citation>
    <scope>NUCLEOTIDE SEQUENCE</scope>
    <source>
        <strain evidence="2">AG4-R118</strain>
    </source>
</reference>
<evidence type="ECO:0000313" key="2">
    <source>
        <dbReference type="EMBL" id="CAE6452866.1"/>
    </source>
</evidence>
<feature type="region of interest" description="Disordered" evidence="1">
    <location>
        <begin position="220"/>
        <end position="244"/>
    </location>
</feature>
<organism evidence="2 3">
    <name type="scientific">Rhizoctonia solani</name>
    <dbReference type="NCBI Taxonomy" id="456999"/>
    <lineage>
        <taxon>Eukaryota</taxon>
        <taxon>Fungi</taxon>
        <taxon>Dikarya</taxon>
        <taxon>Basidiomycota</taxon>
        <taxon>Agaricomycotina</taxon>
        <taxon>Agaricomycetes</taxon>
        <taxon>Cantharellales</taxon>
        <taxon>Ceratobasidiaceae</taxon>
        <taxon>Rhizoctonia</taxon>
    </lineage>
</organism>
<accession>A0A8H3GJQ0</accession>
<comment type="caution">
    <text evidence="2">The sequence shown here is derived from an EMBL/GenBank/DDBJ whole genome shotgun (WGS) entry which is preliminary data.</text>
</comment>
<evidence type="ECO:0008006" key="4">
    <source>
        <dbReference type="Google" id="ProtNLM"/>
    </source>
</evidence>
<dbReference type="Proteomes" id="UP000663888">
    <property type="component" value="Unassembled WGS sequence"/>
</dbReference>
<proteinExistence type="predicted"/>
<gene>
    <name evidence="2" type="ORF">RDB_LOCUS72044</name>
</gene>
<protein>
    <recommendedName>
        <fullName evidence="4">BTB domain-containing protein</fullName>
    </recommendedName>
</protein>
<evidence type="ECO:0000313" key="3">
    <source>
        <dbReference type="Proteomes" id="UP000663888"/>
    </source>
</evidence>
<evidence type="ECO:0000256" key="1">
    <source>
        <dbReference type="SAM" id="MobiDB-lite"/>
    </source>
</evidence>
<name>A0A8H3GJQ0_9AGAM</name>
<dbReference type="EMBL" id="CAJMWX010001044">
    <property type="protein sequence ID" value="CAE6452866.1"/>
    <property type="molecule type" value="Genomic_DNA"/>
</dbReference>
<dbReference type="AlphaFoldDB" id="A0A8H3GJQ0"/>